<comment type="subcellular location">
    <subcellularLocation>
        <location evidence="1">Cell membrane</location>
        <topology evidence="1">Multi-pass membrane protein</topology>
    </subcellularLocation>
</comment>
<feature type="domain" description="Major facilitator superfamily (MFS) profile" evidence="9">
    <location>
        <begin position="31"/>
        <end position="475"/>
    </location>
</feature>
<dbReference type="GO" id="GO:0022857">
    <property type="term" value="F:transmembrane transporter activity"/>
    <property type="evidence" value="ECO:0007669"/>
    <property type="project" value="InterPro"/>
</dbReference>
<gene>
    <name evidence="10" type="ORF">g.23487</name>
</gene>
<dbReference type="InterPro" id="IPR005829">
    <property type="entry name" value="Sugar_transporter_CS"/>
</dbReference>
<evidence type="ECO:0000256" key="1">
    <source>
        <dbReference type="ARBA" id="ARBA00004651"/>
    </source>
</evidence>
<feature type="transmembrane region" description="Helical" evidence="8">
    <location>
        <begin position="359"/>
        <end position="378"/>
    </location>
</feature>
<feature type="non-terminal residue" evidence="10">
    <location>
        <position position="1"/>
    </location>
</feature>
<evidence type="ECO:0000256" key="2">
    <source>
        <dbReference type="ARBA" id="ARBA00022448"/>
    </source>
</evidence>
<name>A0A1B6HMN2_9HEMI</name>
<sequence>KRTLWFTRSYIMAIHENKDNTDNFRSTLAQVVATLALSCLSFSIGFVAVMPTIVIGALRNDTSPLGMSETAASWFGSVMFVMQPMGSGVSAFLQDILGRKTCLMAVNIPNLIAWTIIYFSSSTLHLFMAVIIIGIAMGFLEAPILSYVGEITQPRLRGILTSFSGVFSTIGMMILSSLATVMDWRNLALISMSGPVMALVALAFVPDSPAWLVSKGRVSDAEKAFQWLRGWVRPEDVKHELAAIVSYVKETQSLKIIDNVEYKAVPNKENPVTTNPKGRLQLLMEPRVRKAFQIVFIYFTIMACAALLAMRPYFIEILKDIGSPIRPHIALALCNALQLVGAICGGVLMRILGKRRLSFLSLGLSVFCCLTLGLYLSYRPEFPWIPVALFSLSYFAGPLGIFVIPWILIMELFPLRARGMAGGICGAVAHGLFFTTTKTYYSLVHLVDISGACYFYGAVGVLGFIYLYWDLPETEGVSLEEIERKFGERRNSKQYRSP</sequence>
<feature type="transmembrane region" description="Helical" evidence="8">
    <location>
        <begin position="74"/>
        <end position="93"/>
    </location>
</feature>
<evidence type="ECO:0000256" key="5">
    <source>
        <dbReference type="ARBA" id="ARBA00022692"/>
    </source>
</evidence>
<reference evidence="10" key="1">
    <citation type="submission" date="2015-11" db="EMBL/GenBank/DDBJ databases">
        <title>De novo transcriptome assembly of four potential Pierce s Disease insect vectors from Arizona vineyards.</title>
        <authorList>
            <person name="Tassone E.E."/>
        </authorList>
    </citation>
    <scope>NUCLEOTIDE SEQUENCE</scope>
</reference>
<dbReference type="GO" id="GO:0005886">
    <property type="term" value="C:plasma membrane"/>
    <property type="evidence" value="ECO:0007669"/>
    <property type="project" value="UniProtKB-SubCell"/>
</dbReference>
<protein>
    <recommendedName>
        <fullName evidence="9">Major facilitator superfamily (MFS) profile domain-containing protein</fullName>
    </recommendedName>
</protein>
<dbReference type="PROSITE" id="PS50850">
    <property type="entry name" value="MFS"/>
    <property type="match status" value="1"/>
</dbReference>
<keyword evidence="2" id="KW-0813">Transport</keyword>
<dbReference type="PROSITE" id="PS00217">
    <property type="entry name" value="SUGAR_TRANSPORT_2"/>
    <property type="match status" value="1"/>
</dbReference>
<dbReference type="InterPro" id="IPR050549">
    <property type="entry name" value="MFS_Trehalose_Transporter"/>
</dbReference>
<dbReference type="InterPro" id="IPR020846">
    <property type="entry name" value="MFS_dom"/>
</dbReference>
<dbReference type="InterPro" id="IPR036259">
    <property type="entry name" value="MFS_trans_sf"/>
</dbReference>
<evidence type="ECO:0000256" key="3">
    <source>
        <dbReference type="ARBA" id="ARBA00022475"/>
    </source>
</evidence>
<dbReference type="Pfam" id="PF00083">
    <property type="entry name" value="Sugar_tr"/>
    <property type="match status" value="1"/>
</dbReference>
<feature type="transmembrane region" description="Helical" evidence="8">
    <location>
        <begin position="126"/>
        <end position="148"/>
    </location>
</feature>
<proteinExistence type="predicted"/>
<evidence type="ECO:0000259" key="9">
    <source>
        <dbReference type="PROSITE" id="PS50850"/>
    </source>
</evidence>
<feature type="transmembrane region" description="Helical" evidence="8">
    <location>
        <begin position="449"/>
        <end position="469"/>
    </location>
</feature>
<keyword evidence="7 8" id="KW-0472">Membrane</keyword>
<keyword evidence="4" id="KW-0762">Sugar transport</keyword>
<evidence type="ECO:0000256" key="6">
    <source>
        <dbReference type="ARBA" id="ARBA00022989"/>
    </source>
</evidence>
<feature type="transmembrane region" description="Helical" evidence="8">
    <location>
        <begin position="291"/>
        <end position="309"/>
    </location>
</feature>
<evidence type="ECO:0000256" key="4">
    <source>
        <dbReference type="ARBA" id="ARBA00022597"/>
    </source>
</evidence>
<dbReference type="EMBL" id="GECU01031800">
    <property type="protein sequence ID" value="JAS75906.1"/>
    <property type="molecule type" value="Transcribed_RNA"/>
</dbReference>
<keyword evidence="6 8" id="KW-1133">Transmembrane helix</keyword>
<keyword evidence="3" id="KW-1003">Cell membrane</keyword>
<dbReference type="PANTHER" id="PTHR48021:SF39">
    <property type="entry name" value="MAJOR FACILITATOR SUPERFAMILY (MFS) PROFILE DOMAIN-CONTAINING PROTEIN"/>
    <property type="match status" value="1"/>
</dbReference>
<evidence type="ECO:0000313" key="10">
    <source>
        <dbReference type="EMBL" id="JAS75906.1"/>
    </source>
</evidence>
<dbReference type="AlphaFoldDB" id="A0A1B6HMN2"/>
<evidence type="ECO:0000256" key="7">
    <source>
        <dbReference type="ARBA" id="ARBA00023136"/>
    </source>
</evidence>
<dbReference type="PANTHER" id="PTHR48021">
    <property type="match status" value="1"/>
</dbReference>
<organism evidence="10">
    <name type="scientific">Homalodisca liturata</name>
    <dbReference type="NCBI Taxonomy" id="320908"/>
    <lineage>
        <taxon>Eukaryota</taxon>
        <taxon>Metazoa</taxon>
        <taxon>Ecdysozoa</taxon>
        <taxon>Arthropoda</taxon>
        <taxon>Hexapoda</taxon>
        <taxon>Insecta</taxon>
        <taxon>Pterygota</taxon>
        <taxon>Neoptera</taxon>
        <taxon>Paraneoptera</taxon>
        <taxon>Hemiptera</taxon>
        <taxon>Auchenorrhyncha</taxon>
        <taxon>Membracoidea</taxon>
        <taxon>Cicadellidae</taxon>
        <taxon>Cicadellinae</taxon>
        <taxon>Proconiini</taxon>
        <taxon>Homalodisca</taxon>
    </lineage>
</organism>
<feature type="transmembrane region" description="Helical" evidence="8">
    <location>
        <begin position="160"/>
        <end position="181"/>
    </location>
</feature>
<feature type="transmembrane region" description="Helical" evidence="8">
    <location>
        <begin position="384"/>
        <end position="409"/>
    </location>
</feature>
<feature type="transmembrane region" description="Helical" evidence="8">
    <location>
        <begin position="329"/>
        <end position="352"/>
    </location>
</feature>
<accession>A0A1B6HMN2</accession>
<feature type="transmembrane region" description="Helical" evidence="8">
    <location>
        <begin position="421"/>
        <end position="443"/>
    </location>
</feature>
<feature type="transmembrane region" description="Helical" evidence="8">
    <location>
        <begin position="187"/>
        <end position="205"/>
    </location>
</feature>
<dbReference type="SUPFAM" id="SSF103473">
    <property type="entry name" value="MFS general substrate transporter"/>
    <property type="match status" value="1"/>
</dbReference>
<dbReference type="Gene3D" id="1.20.1250.20">
    <property type="entry name" value="MFS general substrate transporter like domains"/>
    <property type="match status" value="1"/>
</dbReference>
<feature type="transmembrane region" description="Helical" evidence="8">
    <location>
        <begin position="28"/>
        <end position="54"/>
    </location>
</feature>
<dbReference type="FunFam" id="1.20.1250.20:FF:000218">
    <property type="entry name" value="facilitated trehalose transporter Tret1"/>
    <property type="match status" value="1"/>
</dbReference>
<dbReference type="InterPro" id="IPR005828">
    <property type="entry name" value="MFS_sugar_transport-like"/>
</dbReference>
<evidence type="ECO:0000256" key="8">
    <source>
        <dbReference type="SAM" id="Phobius"/>
    </source>
</evidence>
<feature type="transmembrane region" description="Helical" evidence="8">
    <location>
        <begin position="102"/>
        <end position="120"/>
    </location>
</feature>
<keyword evidence="5 8" id="KW-0812">Transmembrane</keyword>